<dbReference type="PANTHER" id="PTHR32440:SF11">
    <property type="entry name" value="METALLOPHOSPHOESTERASE DOMAIN-CONTAINING PROTEIN"/>
    <property type="match status" value="1"/>
</dbReference>
<dbReference type="SUPFAM" id="SSF56300">
    <property type="entry name" value="Metallo-dependent phosphatases"/>
    <property type="match status" value="1"/>
</dbReference>
<accession>A0A395NVB4</accession>
<dbReference type="InterPro" id="IPR004843">
    <property type="entry name" value="Calcineurin-like_PHP"/>
</dbReference>
<evidence type="ECO:0000256" key="1">
    <source>
        <dbReference type="SAM" id="SignalP"/>
    </source>
</evidence>
<keyword evidence="4" id="KW-1185">Reference proteome</keyword>
<organism evidence="3 4">
    <name type="scientific">Trichoderma arundinaceum</name>
    <dbReference type="NCBI Taxonomy" id="490622"/>
    <lineage>
        <taxon>Eukaryota</taxon>
        <taxon>Fungi</taxon>
        <taxon>Dikarya</taxon>
        <taxon>Ascomycota</taxon>
        <taxon>Pezizomycotina</taxon>
        <taxon>Sordariomycetes</taxon>
        <taxon>Hypocreomycetidae</taxon>
        <taxon>Hypocreales</taxon>
        <taxon>Hypocreaceae</taxon>
        <taxon>Trichoderma</taxon>
    </lineage>
</organism>
<dbReference type="EMBL" id="PXOA01000127">
    <property type="protein sequence ID" value="RFU80050.1"/>
    <property type="molecule type" value="Genomic_DNA"/>
</dbReference>
<protein>
    <submittedName>
        <fullName evidence="3">Inactive purple acid phosphatase 16</fullName>
    </submittedName>
</protein>
<dbReference type="Proteomes" id="UP000266272">
    <property type="component" value="Unassembled WGS sequence"/>
</dbReference>
<dbReference type="OrthoDB" id="783096at2759"/>
<feature type="chain" id="PRO_5017219525" evidence="1">
    <location>
        <begin position="23"/>
        <end position="412"/>
    </location>
</feature>
<dbReference type="GO" id="GO:0005737">
    <property type="term" value="C:cytoplasm"/>
    <property type="evidence" value="ECO:0007669"/>
    <property type="project" value="TreeGrafter"/>
</dbReference>
<sequence>MMFVFGALVSATLMAQCAAAAAVPANSQAWPELRFTPEGTFQMTVFNDLHFGEAENTDWGPFQDVDTLLVMETVLKKESPQLVVMNGDLITGENTFKKNSTDYLDEIVSPLVARKLPWASTYGNHDSAYNLSSTNIYAREKTYKNSLTGRMVHSKTAGVSNYYLEVMSNNKHDSTPAMILWFFDSRGGNYYQEEEDDGSDVSRPNWVDDSVIEWFVATRAQLAKRYKKILPSYAFVHIPVGAMFAFQQNKGVDGHKEPGINADNPLAQQGVQGPQWNATTSFEYSGQDRAFMNALLETENLMGVFSGHDHGDDWCFKWDKSLKFLHLTGNGLVFCFGRHTGYGGYGSWTRGSRQVLVDIKELGKSTKTWTRLEDGSTIGAVTLNSTYGRDIYPVVPLTYTSEDNEGVPSTTD</sequence>
<dbReference type="PANTHER" id="PTHR32440">
    <property type="entry name" value="PHOSPHATASE DCR2-RELATED-RELATED"/>
    <property type="match status" value="1"/>
</dbReference>
<proteinExistence type="predicted"/>
<dbReference type="Pfam" id="PF00149">
    <property type="entry name" value="Metallophos"/>
    <property type="match status" value="1"/>
</dbReference>
<dbReference type="CDD" id="cd07383">
    <property type="entry name" value="MPP_Dcr2"/>
    <property type="match status" value="1"/>
</dbReference>
<gene>
    <name evidence="3" type="ORF">TARUN_2168</name>
</gene>
<comment type="caution">
    <text evidence="3">The sequence shown here is derived from an EMBL/GenBank/DDBJ whole genome shotgun (WGS) entry which is preliminary data.</text>
</comment>
<evidence type="ECO:0000259" key="2">
    <source>
        <dbReference type="Pfam" id="PF00149"/>
    </source>
</evidence>
<name>A0A395NVB4_TRIAR</name>
<feature type="domain" description="Calcineurin-like phosphoesterase" evidence="2">
    <location>
        <begin position="44"/>
        <end position="311"/>
    </location>
</feature>
<dbReference type="STRING" id="490622.A0A395NVB4"/>
<dbReference type="Gene3D" id="3.60.21.10">
    <property type="match status" value="1"/>
</dbReference>
<dbReference type="InterPro" id="IPR029052">
    <property type="entry name" value="Metallo-depent_PP-like"/>
</dbReference>
<evidence type="ECO:0000313" key="4">
    <source>
        <dbReference type="Proteomes" id="UP000266272"/>
    </source>
</evidence>
<evidence type="ECO:0000313" key="3">
    <source>
        <dbReference type="EMBL" id="RFU80050.1"/>
    </source>
</evidence>
<dbReference type="AlphaFoldDB" id="A0A395NVB4"/>
<reference evidence="3 4" key="1">
    <citation type="journal article" date="2018" name="PLoS Pathog.">
        <title>Evolution of structural diversity of trichothecenes, a family of toxins produced by plant pathogenic and entomopathogenic fungi.</title>
        <authorList>
            <person name="Proctor R.H."/>
            <person name="McCormick S.P."/>
            <person name="Kim H.S."/>
            <person name="Cardoza R.E."/>
            <person name="Stanley A.M."/>
            <person name="Lindo L."/>
            <person name="Kelly A."/>
            <person name="Brown D.W."/>
            <person name="Lee T."/>
            <person name="Vaughan M.M."/>
            <person name="Alexander N.J."/>
            <person name="Busman M."/>
            <person name="Gutierrez S."/>
        </authorList>
    </citation>
    <scope>NUCLEOTIDE SEQUENCE [LARGE SCALE GENOMIC DNA]</scope>
    <source>
        <strain evidence="3 4">IBT 40837</strain>
    </source>
</reference>
<keyword evidence="1" id="KW-0732">Signal</keyword>
<feature type="signal peptide" evidence="1">
    <location>
        <begin position="1"/>
        <end position="22"/>
    </location>
</feature>
<dbReference type="GO" id="GO:0016788">
    <property type="term" value="F:hydrolase activity, acting on ester bonds"/>
    <property type="evidence" value="ECO:0007669"/>
    <property type="project" value="TreeGrafter"/>
</dbReference>